<dbReference type="AlphaFoldDB" id="A0AAN0VNF5"/>
<dbReference type="Pfam" id="PF13663">
    <property type="entry name" value="DUF4148"/>
    <property type="match status" value="1"/>
</dbReference>
<organism evidence="2 3">
    <name type="scientific">Burkholderia cenocepacia</name>
    <dbReference type="NCBI Taxonomy" id="95486"/>
    <lineage>
        <taxon>Bacteria</taxon>
        <taxon>Pseudomonadati</taxon>
        <taxon>Pseudomonadota</taxon>
        <taxon>Betaproteobacteria</taxon>
        <taxon>Burkholderiales</taxon>
        <taxon>Burkholderiaceae</taxon>
        <taxon>Burkholderia</taxon>
        <taxon>Burkholderia cepacia complex</taxon>
    </lineage>
</organism>
<reference evidence="2 3" key="1">
    <citation type="submission" date="2014-05" db="EMBL/GenBank/DDBJ databases">
        <authorList>
            <person name="Bishop-Lilly K.A."/>
            <person name="Broomall S.M."/>
            <person name="Chain P.S."/>
            <person name="Chertkov O."/>
            <person name="Coyne S.R."/>
            <person name="Daligault H.E."/>
            <person name="Davenport K.W."/>
            <person name="Erkkila T."/>
            <person name="Frey K.G."/>
            <person name="Gibbons H.S."/>
            <person name="Gu W."/>
            <person name="Jaissle J."/>
            <person name="Johnson S.L."/>
            <person name="Koroleva G.I."/>
            <person name="Ladner J.T."/>
            <person name="Lo C.-C."/>
            <person name="Minogue T.D."/>
            <person name="Munk C."/>
            <person name="Palacios G.F."/>
            <person name="Redden C.L."/>
            <person name="Rosenzweig C.N."/>
            <person name="Scholz M.B."/>
            <person name="Teshima H."/>
            <person name="Xu Y."/>
        </authorList>
    </citation>
    <scope>NUCLEOTIDE SEQUENCE [LARGE SCALE GENOMIC DNA]</scope>
    <source>
        <strain evidence="2 3">DDS 22E-1</strain>
    </source>
</reference>
<protein>
    <recommendedName>
        <fullName evidence="4">DUF4148 domain-containing protein</fullName>
    </recommendedName>
</protein>
<evidence type="ECO:0000313" key="3">
    <source>
        <dbReference type="Proteomes" id="UP000029413"/>
    </source>
</evidence>
<gene>
    <name evidence="2" type="ORF">DM39_1235</name>
</gene>
<dbReference type="Proteomes" id="UP000029413">
    <property type="component" value="Chromosome 1"/>
</dbReference>
<keyword evidence="1" id="KW-0732">Signal</keyword>
<evidence type="ECO:0000313" key="2">
    <source>
        <dbReference type="EMBL" id="AIO33933.1"/>
    </source>
</evidence>
<dbReference type="InterPro" id="IPR025421">
    <property type="entry name" value="DUF4148"/>
</dbReference>
<sequence>MNLHRGIKIAGMGVLLASAVTSAQSSPAYGDAPPPLTRAEVRQQVIDLKAVGYRPEITGNALYPNDLVEAQRRLACKQQLQAQGAGEAEWGRRCNIVSTITTINPSVY</sequence>
<accession>A0AAN0VNF5</accession>
<proteinExistence type="predicted"/>
<feature type="chain" id="PRO_5042865585" description="DUF4148 domain-containing protein" evidence="1">
    <location>
        <begin position="24"/>
        <end position="108"/>
    </location>
</feature>
<dbReference type="KEGG" id="bcen:DM39_1235"/>
<feature type="signal peptide" evidence="1">
    <location>
        <begin position="1"/>
        <end position="23"/>
    </location>
</feature>
<dbReference type="EMBL" id="CP007783">
    <property type="protein sequence ID" value="AIO33933.1"/>
    <property type="molecule type" value="Genomic_DNA"/>
</dbReference>
<keyword evidence="3" id="KW-1185">Reference proteome</keyword>
<evidence type="ECO:0008006" key="4">
    <source>
        <dbReference type="Google" id="ProtNLM"/>
    </source>
</evidence>
<name>A0AAN0VNF5_9BURK</name>
<evidence type="ECO:0000256" key="1">
    <source>
        <dbReference type="SAM" id="SignalP"/>
    </source>
</evidence>